<dbReference type="EC" id="2.4.1.-" evidence="17"/>
<dbReference type="SUPFAM" id="SSF53448">
    <property type="entry name" value="Nucleotide-diphospho-sugar transferases"/>
    <property type="match status" value="1"/>
</dbReference>
<dbReference type="GO" id="GO:0046872">
    <property type="term" value="F:metal ion binding"/>
    <property type="evidence" value="ECO:0007669"/>
    <property type="project" value="UniProtKB-KW"/>
</dbReference>
<evidence type="ECO:0000256" key="8">
    <source>
        <dbReference type="ARBA" id="ARBA00022723"/>
    </source>
</evidence>
<keyword evidence="10" id="KW-0735">Signal-anchor</keyword>
<evidence type="ECO:0000256" key="3">
    <source>
        <dbReference type="ARBA" id="ARBA00004922"/>
    </source>
</evidence>
<evidence type="ECO:0000256" key="9">
    <source>
        <dbReference type="ARBA" id="ARBA00022734"/>
    </source>
</evidence>
<evidence type="ECO:0000313" key="20">
    <source>
        <dbReference type="WBParaSite" id="SSTP_0000127900.1"/>
    </source>
</evidence>
<keyword evidence="14 17" id="KW-1015">Disulfide bond</keyword>
<dbReference type="GO" id="GO:0006493">
    <property type="term" value="P:protein O-linked glycosylation"/>
    <property type="evidence" value="ECO:0007669"/>
    <property type="project" value="TreeGrafter"/>
</dbReference>
<keyword evidence="16 17" id="KW-0464">Manganese</keyword>
<dbReference type="Pfam" id="PF00652">
    <property type="entry name" value="Ricin_B_lectin"/>
    <property type="match status" value="1"/>
</dbReference>
<evidence type="ECO:0000256" key="6">
    <source>
        <dbReference type="ARBA" id="ARBA00022679"/>
    </source>
</evidence>
<evidence type="ECO:0000259" key="18">
    <source>
        <dbReference type="SMART" id="SM00458"/>
    </source>
</evidence>
<keyword evidence="15" id="KW-0325">Glycoprotein</keyword>
<dbReference type="CDD" id="cd23433">
    <property type="entry name" value="beta-trefoil_Ricin_GALNT1-like"/>
    <property type="match status" value="1"/>
</dbReference>
<evidence type="ECO:0000256" key="10">
    <source>
        <dbReference type="ARBA" id="ARBA00022968"/>
    </source>
</evidence>
<reference evidence="20" key="1">
    <citation type="submission" date="2015-08" db="UniProtKB">
        <authorList>
            <consortium name="WormBaseParasite"/>
        </authorList>
    </citation>
    <scope>IDENTIFICATION</scope>
</reference>
<dbReference type="CDD" id="cd02510">
    <property type="entry name" value="pp-GalNAc-T"/>
    <property type="match status" value="1"/>
</dbReference>
<dbReference type="InterPro" id="IPR045885">
    <property type="entry name" value="GalNAc-T"/>
</dbReference>
<comment type="subcellular location">
    <subcellularLocation>
        <location evidence="2 17">Golgi apparatus membrane</location>
        <topology evidence="2 17">Single-pass type II membrane protein</topology>
    </subcellularLocation>
</comment>
<dbReference type="SMART" id="SM00458">
    <property type="entry name" value="RICIN"/>
    <property type="match status" value="1"/>
</dbReference>
<organism evidence="20">
    <name type="scientific">Strongyloides stercoralis</name>
    <name type="common">Threadworm</name>
    <dbReference type="NCBI Taxonomy" id="6248"/>
    <lineage>
        <taxon>Eukaryota</taxon>
        <taxon>Metazoa</taxon>
        <taxon>Ecdysozoa</taxon>
        <taxon>Nematoda</taxon>
        <taxon>Chromadorea</taxon>
        <taxon>Rhabditida</taxon>
        <taxon>Tylenchina</taxon>
        <taxon>Panagrolaimomorpha</taxon>
        <taxon>Strongyloidoidea</taxon>
        <taxon>Strongyloididae</taxon>
        <taxon>Strongyloides</taxon>
    </lineage>
</organism>
<protein>
    <recommendedName>
        <fullName evidence="17">Polypeptide N-acetylgalactosaminyltransferase</fullName>
        <ecNumber evidence="17">2.4.1.-</ecNumber>
    </recommendedName>
    <alternativeName>
        <fullName evidence="17">Protein-UDP acetylgalactosaminyltransferase</fullName>
    </alternativeName>
</protein>
<feature type="domain" description="Ricin B lectin" evidence="18">
    <location>
        <begin position="481"/>
        <end position="609"/>
    </location>
</feature>
<dbReference type="InterPro" id="IPR000772">
    <property type="entry name" value="Ricin_B_lectin"/>
</dbReference>
<dbReference type="Pfam" id="PF00535">
    <property type="entry name" value="Glycos_transf_2"/>
    <property type="match status" value="1"/>
</dbReference>
<dbReference type="STRING" id="6248.A0A0K0DVL2"/>
<keyword evidence="9 17" id="KW-0430">Lectin</keyword>
<dbReference type="InterPro" id="IPR029044">
    <property type="entry name" value="Nucleotide-diphossugar_trans"/>
</dbReference>
<sequence>MHVNILFQLLLQYFSHVMWGRFAKRKQVIIAIIATSLFWIILDIFLLFNTDLPEGKKSINEDDNSHLVLDKSKVVRGNRNSIKLEEARTSIIENQLNALLAGLRFDNDGPGQGGSGVEIPSELKEKEKEMFKENQFNLLASNMISINRSLPDYRSKKCIERAKTFSSITMREVSIIIVFHNEAFSTLLRTLHSIINRSNLSLIKEIILIDDMSVKDFLKKPLDAYLKRLPIETHLVHLKERSGLIRARLVGAKMAKASILLFLDAHVECTEGWLEPLVSRVSEDRRRIVAPIIDVISDNNFDYLTASADVWGGFNWNMNFRWYPVPERENIRKNYDEAAPIETPTIAGGLFAIDKQFFYDIGAYDPLFKIWGGENLEISFRAWMCGGSLEIDVCSRVGHVFRATTPYTFPGGTANIIYRNAGRTADVWMDEYREFFYKMVPSATKVDKGDLTDRKKLRNDLQCKSFKWYLENIYPEAPIPYDYISLGSIKNLGTNTCLDTKGNKKSGNPGLVSCHNSGGNQLWSLCERGKLANDESCLTHPSIINFDKQVKIERCTNAKIPTDNQVFKYHKDLQLIVHVKSGDCIKAHDDKIIFQACDEDDVYQKWDVEGYKN</sequence>
<dbReference type="PANTHER" id="PTHR11675:SF101">
    <property type="entry name" value="POLYPEPTIDE N-ACETYLGALACTOSAMINYLTRANSFERASE 5"/>
    <property type="match status" value="1"/>
</dbReference>
<evidence type="ECO:0000256" key="12">
    <source>
        <dbReference type="ARBA" id="ARBA00023034"/>
    </source>
</evidence>
<dbReference type="GO" id="GO:0004653">
    <property type="term" value="F:polypeptide N-acetylgalactosaminyltransferase activity"/>
    <property type="evidence" value="ECO:0007669"/>
    <property type="project" value="TreeGrafter"/>
</dbReference>
<evidence type="ECO:0000256" key="1">
    <source>
        <dbReference type="ARBA" id="ARBA00001936"/>
    </source>
</evidence>
<dbReference type="UniPathway" id="UPA00378"/>
<keyword evidence="11 17" id="KW-1133">Transmembrane helix</keyword>
<dbReference type="Proteomes" id="UP000035681">
    <property type="component" value="Unplaced"/>
</dbReference>
<evidence type="ECO:0000256" key="17">
    <source>
        <dbReference type="RuleBase" id="RU361242"/>
    </source>
</evidence>
<dbReference type="PANTHER" id="PTHR11675">
    <property type="entry name" value="N-ACETYLGALACTOSAMINYLTRANSFERASE"/>
    <property type="match status" value="1"/>
</dbReference>
<evidence type="ECO:0000313" key="19">
    <source>
        <dbReference type="Proteomes" id="UP000035681"/>
    </source>
</evidence>
<feature type="transmembrane region" description="Helical" evidence="17">
    <location>
        <begin position="28"/>
        <end position="48"/>
    </location>
</feature>
<dbReference type="SUPFAM" id="SSF50370">
    <property type="entry name" value="Ricin B-like lectins"/>
    <property type="match status" value="1"/>
</dbReference>
<evidence type="ECO:0000256" key="15">
    <source>
        <dbReference type="ARBA" id="ARBA00023180"/>
    </source>
</evidence>
<keyword evidence="5 17" id="KW-0328">Glycosyltransferase</keyword>
<comment type="similarity">
    <text evidence="4 17">Belongs to the glycosyltransferase 2 family. GalNAc-T subfamily.</text>
</comment>
<dbReference type="GO" id="GO:0000139">
    <property type="term" value="C:Golgi membrane"/>
    <property type="evidence" value="ECO:0007669"/>
    <property type="project" value="UniProtKB-SubCell"/>
</dbReference>
<comment type="pathway">
    <text evidence="3 17">Protein modification; protein glycosylation.</text>
</comment>
<dbReference type="Gene3D" id="3.90.550.10">
    <property type="entry name" value="Spore Coat Polysaccharide Biosynthesis Protein SpsA, Chain A"/>
    <property type="match status" value="1"/>
</dbReference>
<dbReference type="AlphaFoldDB" id="A0A0K0DVL2"/>
<evidence type="ECO:0000256" key="7">
    <source>
        <dbReference type="ARBA" id="ARBA00022692"/>
    </source>
</evidence>
<dbReference type="WBParaSite" id="TCONS_00008635.p1">
    <property type="protein sequence ID" value="TCONS_00008635.p1"/>
    <property type="gene ID" value="XLOC_006558"/>
</dbReference>
<keyword evidence="12 17" id="KW-0333">Golgi apparatus</keyword>
<evidence type="ECO:0000256" key="11">
    <source>
        <dbReference type="ARBA" id="ARBA00022989"/>
    </source>
</evidence>
<dbReference type="Gene3D" id="2.80.10.50">
    <property type="match status" value="1"/>
</dbReference>
<accession>A0A0K0DVL2</accession>
<keyword evidence="6 17" id="KW-0808">Transferase</keyword>
<proteinExistence type="inferred from homology"/>
<evidence type="ECO:0000256" key="13">
    <source>
        <dbReference type="ARBA" id="ARBA00023136"/>
    </source>
</evidence>
<keyword evidence="8" id="KW-0479">Metal-binding</keyword>
<evidence type="ECO:0000256" key="4">
    <source>
        <dbReference type="ARBA" id="ARBA00005680"/>
    </source>
</evidence>
<evidence type="ECO:0000256" key="14">
    <source>
        <dbReference type="ARBA" id="ARBA00023157"/>
    </source>
</evidence>
<dbReference type="FunFam" id="3.90.550.10:FF:000021">
    <property type="entry name" value="Polypeptide N-acetylgalactosaminyltransferase"/>
    <property type="match status" value="1"/>
</dbReference>
<dbReference type="PROSITE" id="PS50231">
    <property type="entry name" value="RICIN_B_LECTIN"/>
    <property type="match status" value="1"/>
</dbReference>
<keyword evidence="7 17" id="KW-0812">Transmembrane</keyword>
<evidence type="ECO:0000256" key="16">
    <source>
        <dbReference type="ARBA" id="ARBA00023211"/>
    </source>
</evidence>
<dbReference type="InterPro" id="IPR035992">
    <property type="entry name" value="Ricin_B-like_lectins"/>
</dbReference>
<keyword evidence="13 17" id="KW-0472">Membrane</keyword>
<name>A0A0K0DVL2_STRER</name>
<evidence type="ECO:0000256" key="5">
    <source>
        <dbReference type="ARBA" id="ARBA00022676"/>
    </source>
</evidence>
<dbReference type="GO" id="GO:0030246">
    <property type="term" value="F:carbohydrate binding"/>
    <property type="evidence" value="ECO:0007669"/>
    <property type="project" value="UniProtKB-KW"/>
</dbReference>
<evidence type="ECO:0000256" key="2">
    <source>
        <dbReference type="ARBA" id="ARBA00004323"/>
    </source>
</evidence>
<dbReference type="WBParaSite" id="SSTP_0000127900.1">
    <property type="protein sequence ID" value="SSTP_0000127900.1"/>
    <property type="gene ID" value="SSTP_0000127900"/>
</dbReference>
<keyword evidence="19" id="KW-1185">Reference proteome</keyword>
<dbReference type="InterPro" id="IPR001173">
    <property type="entry name" value="Glyco_trans_2-like"/>
</dbReference>
<comment type="cofactor">
    <cofactor evidence="1 17">
        <name>Mn(2+)</name>
        <dbReference type="ChEBI" id="CHEBI:29035"/>
    </cofactor>
</comment>